<evidence type="ECO:0000259" key="2">
    <source>
        <dbReference type="PROSITE" id="PS50878"/>
    </source>
</evidence>
<dbReference type="GO" id="GO:0003964">
    <property type="term" value="F:RNA-directed DNA polymerase activity"/>
    <property type="evidence" value="ECO:0007669"/>
    <property type="project" value="UniProtKB-KW"/>
</dbReference>
<sequence length="502" mass="57589">MKSKSILDLSAKEARSFFLKNDSYCNIDLPNYINFQILINSLSKKIANKAFDSIYQSKKNKPSNHENINHTLLSNKDGRFSWRPLKLIHPALYVSLAHQTTNPNNWTLIKNRLNAISKKVNSRIECKSLPRVSLSSESDKATQVNTWWQEIEQVSLKMSIDFSCIIHADIADCYGSIYTHSIPWAVHGKKRAKNEKGNCLIGNKVDTILRDMSFGQTNGIPQGSVLMDFLAEIVLSYIDLNCYIKLHSLDYKVIRYRDDYRIFTQNESDSLRVLKVLSEVLASLGMKLNADKTVISDNLIKESIKPDKWFILNNSMRHRGLQKQLMFIHKLSGLHPNSGSVKKELLLFYKRLHKKKNIKEDIAVLISIASDIAYKNPSTYQNVAAILSKLISHLDENNKTTIFNKVKKRFDTIPNTGLIDIWLQRISIASNVFNETQFKEPLCEIVSQPNSVKNDILWESDWLIEELKGIVCNTAIIDADRLNKIKPIIEIDEISLFEEKYP</sequence>
<feature type="domain" description="Reverse transcriptase" evidence="2">
    <location>
        <begin position="97"/>
        <end position="314"/>
    </location>
</feature>
<comment type="similarity">
    <text evidence="1">Belongs to the bacterial reverse transcriptase family.</text>
</comment>
<dbReference type="Pfam" id="PF00078">
    <property type="entry name" value="RVT_1"/>
    <property type="match status" value="1"/>
</dbReference>
<dbReference type="Proteomes" id="UP000238071">
    <property type="component" value="Unassembled WGS sequence"/>
</dbReference>
<keyword evidence="3" id="KW-0695">RNA-directed DNA polymerase</keyword>
<dbReference type="CDD" id="cd01646">
    <property type="entry name" value="RT_Bac_retron_I"/>
    <property type="match status" value="1"/>
</dbReference>
<name>A0A2S6H404_9GAMM</name>
<dbReference type="PANTHER" id="PTHR34047">
    <property type="entry name" value="NUCLEAR INTRON MATURASE 1, MITOCHONDRIAL-RELATED"/>
    <property type="match status" value="1"/>
</dbReference>
<dbReference type="PROSITE" id="PS50878">
    <property type="entry name" value="RT_POL"/>
    <property type="match status" value="1"/>
</dbReference>
<keyword evidence="3" id="KW-0548">Nucleotidyltransferase</keyword>
<organism evidence="3 4">
    <name type="scientific">Methylobacter tundripaludum</name>
    <dbReference type="NCBI Taxonomy" id="173365"/>
    <lineage>
        <taxon>Bacteria</taxon>
        <taxon>Pseudomonadati</taxon>
        <taxon>Pseudomonadota</taxon>
        <taxon>Gammaproteobacteria</taxon>
        <taxon>Methylococcales</taxon>
        <taxon>Methylococcaceae</taxon>
        <taxon>Methylobacter</taxon>
    </lineage>
</organism>
<keyword evidence="4" id="KW-1185">Reference proteome</keyword>
<accession>A0A2S6H404</accession>
<dbReference type="OrthoDB" id="9780724at2"/>
<keyword evidence="3" id="KW-0808">Transferase</keyword>
<protein>
    <submittedName>
        <fullName evidence="3">Reverse transcriptase (RNA-dependent DNA polymerase)</fullName>
    </submittedName>
</protein>
<dbReference type="RefSeq" id="WP_104423020.1">
    <property type="nucleotide sequence ID" value="NZ_PTIY01000004.1"/>
</dbReference>
<proteinExistence type="inferred from homology"/>
<dbReference type="AlphaFoldDB" id="A0A2S6H404"/>
<dbReference type="PANTHER" id="PTHR34047:SF8">
    <property type="entry name" value="PROTEIN YKFC"/>
    <property type="match status" value="1"/>
</dbReference>
<dbReference type="InterPro" id="IPR043502">
    <property type="entry name" value="DNA/RNA_pol_sf"/>
</dbReference>
<reference evidence="3 4" key="1">
    <citation type="submission" date="2018-02" db="EMBL/GenBank/DDBJ databases">
        <title>Subsurface microbial communities from deep shales in Ohio and West Virginia, USA.</title>
        <authorList>
            <person name="Wrighton K."/>
        </authorList>
    </citation>
    <scope>NUCLEOTIDE SEQUENCE [LARGE SCALE GENOMIC DNA]</scope>
    <source>
        <strain evidence="3 4">OWC-G53F</strain>
    </source>
</reference>
<comment type="caution">
    <text evidence="3">The sequence shown here is derived from an EMBL/GenBank/DDBJ whole genome shotgun (WGS) entry which is preliminary data.</text>
</comment>
<evidence type="ECO:0000256" key="1">
    <source>
        <dbReference type="ARBA" id="ARBA00034120"/>
    </source>
</evidence>
<gene>
    <name evidence="3" type="ORF">B0F88_1046</name>
</gene>
<dbReference type="SUPFAM" id="SSF56672">
    <property type="entry name" value="DNA/RNA polymerases"/>
    <property type="match status" value="1"/>
</dbReference>
<dbReference type="InterPro" id="IPR000477">
    <property type="entry name" value="RT_dom"/>
</dbReference>
<evidence type="ECO:0000313" key="3">
    <source>
        <dbReference type="EMBL" id="PPK72215.1"/>
    </source>
</evidence>
<dbReference type="InterPro" id="IPR051083">
    <property type="entry name" value="GrpII_Intron_Splice-Mob/Def"/>
</dbReference>
<evidence type="ECO:0000313" key="4">
    <source>
        <dbReference type="Proteomes" id="UP000238071"/>
    </source>
</evidence>
<dbReference type="EMBL" id="PTIY01000004">
    <property type="protein sequence ID" value="PPK72215.1"/>
    <property type="molecule type" value="Genomic_DNA"/>
</dbReference>